<organism evidence="2 3">
    <name type="scientific">Catenulispora pinistramenti</name>
    <dbReference type="NCBI Taxonomy" id="2705254"/>
    <lineage>
        <taxon>Bacteria</taxon>
        <taxon>Bacillati</taxon>
        <taxon>Actinomycetota</taxon>
        <taxon>Actinomycetes</taxon>
        <taxon>Catenulisporales</taxon>
        <taxon>Catenulisporaceae</taxon>
        <taxon>Catenulispora</taxon>
    </lineage>
</organism>
<dbReference type="Proteomes" id="UP000730482">
    <property type="component" value="Unassembled WGS sequence"/>
</dbReference>
<keyword evidence="3" id="KW-1185">Reference proteome</keyword>
<proteinExistence type="predicted"/>
<accession>A0ABS5KHF6</accession>
<evidence type="ECO:0000313" key="2">
    <source>
        <dbReference type="EMBL" id="MBS2545739.1"/>
    </source>
</evidence>
<dbReference type="RefSeq" id="WP_212007402.1">
    <property type="nucleotide sequence ID" value="NZ_JAAFYZ010000006.1"/>
</dbReference>
<sequence length="531" mass="57528">MNETSHQTGSEVWQDLVSTALVGTDRRTPPAAGEFDAPGDTPAAALLSSAALMSAWRRGGNAGSAYSAELVGEQEAEAEGQNRAAPAAKSSALDPRPLLSTATSARLTALVASRSETLPEYLGAAAKTGCRAPAELLPPLFDYARGSTAVRADLMKLAGPRGTWLAKQNQQWSTFTRYAAAPDPEAWRSDKPHERIGYLTWFRGKDPASARALVEEAWTQTGPGTGVLAAETRAAFVEALAVGLGPEDEPFLESALDDKSRQVRAEAVRLLATLPSSRFAERMVARLHEWVRVSTEGTAVLVTLKDEPLAATEDQIRDGIGEGWVQTEDERRLAKLQPSYWLEDLIASTPLAAWEHYGLSAAELLRATAANRWEANSCHRGWRSATLRQKDPVWAEAFCAVNAANDMLELLSDEAAERWCLGVVASHRSQYSIHSAPIILSRLGRPWPDAVCQALLDSIPVYLPNATRNDVARFFGMDNLAGRWMPPSFVDAVAAKAEEIRAALPLWAADLDDLAGLLRDRALMLAELDTV</sequence>
<evidence type="ECO:0000313" key="3">
    <source>
        <dbReference type="Proteomes" id="UP000730482"/>
    </source>
</evidence>
<reference evidence="2 3" key="1">
    <citation type="submission" date="2020-02" db="EMBL/GenBank/DDBJ databases">
        <title>Acidophilic actinobacteria isolated from forest soil.</title>
        <authorList>
            <person name="Golinska P."/>
        </authorList>
    </citation>
    <scope>NUCLEOTIDE SEQUENCE [LARGE SCALE GENOMIC DNA]</scope>
    <source>
        <strain evidence="2 3">NL8</strain>
    </source>
</reference>
<dbReference type="EMBL" id="JAAFYZ010000006">
    <property type="protein sequence ID" value="MBS2545739.1"/>
    <property type="molecule type" value="Genomic_DNA"/>
</dbReference>
<comment type="caution">
    <text evidence="2">The sequence shown here is derived from an EMBL/GenBank/DDBJ whole genome shotgun (WGS) entry which is preliminary data.</text>
</comment>
<gene>
    <name evidence="2" type="ORF">KGQ19_02535</name>
</gene>
<dbReference type="Pfam" id="PF18944">
    <property type="entry name" value="DUF5691"/>
    <property type="match status" value="1"/>
</dbReference>
<dbReference type="InterPro" id="IPR043746">
    <property type="entry name" value="DUF5691"/>
</dbReference>
<name>A0ABS5KHF6_9ACTN</name>
<evidence type="ECO:0000256" key="1">
    <source>
        <dbReference type="SAM" id="MobiDB-lite"/>
    </source>
</evidence>
<feature type="region of interest" description="Disordered" evidence="1">
    <location>
        <begin position="77"/>
        <end position="96"/>
    </location>
</feature>
<protein>
    <submittedName>
        <fullName evidence="2">Uncharacterized protein</fullName>
    </submittedName>
</protein>